<evidence type="ECO:0000259" key="12">
    <source>
        <dbReference type="Pfam" id="PF01467"/>
    </source>
</evidence>
<comment type="catalytic activity">
    <reaction evidence="10 11">
        <text>nicotinate beta-D-ribonucleotide + ATP + H(+) = deamido-NAD(+) + diphosphate</text>
        <dbReference type="Rhea" id="RHEA:22860"/>
        <dbReference type="ChEBI" id="CHEBI:15378"/>
        <dbReference type="ChEBI" id="CHEBI:30616"/>
        <dbReference type="ChEBI" id="CHEBI:33019"/>
        <dbReference type="ChEBI" id="CHEBI:57502"/>
        <dbReference type="ChEBI" id="CHEBI:58437"/>
        <dbReference type="EC" id="2.7.7.18"/>
    </reaction>
</comment>
<evidence type="ECO:0000256" key="1">
    <source>
        <dbReference type="ARBA" id="ARBA00002324"/>
    </source>
</evidence>
<dbReference type="Pfam" id="PF01467">
    <property type="entry name" value="CTP_transf_like"/>
    <property type="match status" value="1"/>
</dbReference>
<evidence type="ECO:0000256" key="2">
    <source>
        <dbReference type="ARBA" id="ARBA00005019"/>
    </source>
</evidence>
<keyword evidence="9 11" id="KW-0520">NAD</keyword>
<dbReference type="CDD" id="cd02165">
    <property type="entry name" value="NMNAT"/>
    <property type="match status" value="1"/>
</dbReference>
<dbReference type="NCBIfam" id="NF000840">
    <property type="entry name" value="PRK00071.1-3"/>
    <property type="match status" value="1"/>
</dbReference>
<dbReference type="UniPathway" id="UPA00253">
    <property type="reaction ID" value="UER00332"/>
</dbReference>
<evidence type="ECO:0000256" key="6">
    <source>
        <dbReference type="ARBA" id="ARBA00022695"/>
    </source>
</evidence>
<dbReference type="EC" id="2.7.7.18" evidence="11"/>
<evidence type="ECO:0000256" key="9">
    <source>
        <dbReference type="ARBA" id="ARBA00023027"/>
    </source>
</evidence>
<evidence type="ECO:0000256" key="11">
    <source>
        <dbReference type="HAMAP-Rule" id="MF_00244"/>
    </source>
</evidence>
<evidence type="ECO:0000256" key="7">
    <source>
        <dbReference type="ARBA" id="ARBA00022741"/>
    </source>
</evidence>
<evidence type="ECO:0000313" key="13">
    <source>
        <dbReference type="EMBL" id="CRH07235.1"/>
    </source>
</evidence>
<dbReference type="Gene3D" id="3.40.50.620">
    <property type="entry name" value="HUPs"/>
    <property type="match status" value="1"/>
</dbReference>
<proteinExistence type="inferred from homology"/>
<keyword evidence="8 11" id="KW-0067">ATP-binding</keyword>
<dbReference type="GO" id="GO:0009435">
    <property type="term" value="P:NAD+ biosynthetic process"/>
    <property type="evidence" value="ECO:0007669"/>
    <property type="project" value="UniProtKB-UniRule"/>
</dbReference>
<evidence type="ECO:0000256" key="5">
    <source>
        <dbReference type="ARBA" id="ARBA00022679"/>
    </source>
</evidence>
<evidence type="ECO:0000256" key="3">
    <source>
        <dbReference type="ARBA" id="ARBA00009014"/>
    </source>
</evidence>
<dbReference type="GO" id="GO:0004515">
    <property type="term" value="F:nicotinate-nucleotide adenylyltransferase activity"/>
    <property type="evidence" value="ECO:0007669"/>
    <property type="project" value="UniProtKB-UniRule"/>
</dbReference>
<evidence type="ECO:0000256" key="10">
    <source>
        <dbReference type="ARBA" id="ARBA00048721"/>
    </source>
</evidence>
<comment type="pathway">
    <text evidence="2 11">Cofactor biosynthesis; NAD(+) biosynthesis; deamido-NAD(+) from nicotinate D-ribonucleotide: step 1/1.</text>
</comment>
<keyword evidence="4 11" id="KW-0662">Pyridine nucleotide biosynthesis</keyword>
<protein>
    <recommendedName>
        <fullName evidence="11">Probable nicotinate-nucleotide adenylyltransferase</fullName>
        <ecNumber evidence="11">2.7.7.18</ecNumber>
    </recommendedName>
    <alternativeName>
        <fullName evidence="11">Deamido-NAD(+) diphosphorylase</fullName>
    </alternativeName>
    <alternativeName>
        <fullName evidence="11">Deamido-NAD(+) pyrophosphorylase</fullName>
    </alternativeName>
    <alternativeName>
        <fullName evidence="11">Nicotinate mononucleotide adenylyltransferase</fullName>
        <shortName evidence="11">NaMN adenylyltransferase</shortName>
    </alternativeName>
</protein>
<evidence type="ECO:0000256" key="8">
    <source>
        <dbReference type="ARBA" id="ARBA00022840"/>
    </source>
</evidence>
<dbReference type="HAMAP" id="MF_00244">
    <property type="entry name" value="NaMN_adenylyltr"/>
    <property type="match status" value="1"/>
</dbReference>
<dbReference type="InterPro" id="IPR005248">
    <property type="entry name" value="NadD/NMNAT"/>
</dbReference>
<reference evidence="13" key="1">
    <citation type="submission" date="2015-04" db="EMBL/GenBank/DDBJ databases">
        <authorList>
            <person name="Syromyatnikov M.Y."/>
            <person name="Popov V.N."/>
        </authorList>
    </citation>
    <scope>NUCLEOTIDE SEQUENCE</scope>
    <source>
        <strain evidence="13">MO-1</strain>
    </source>
</reference>
<dbReference type="AlphaFoldDB" id="A0A1S7LK09"/>
<gene>
    <name evidence="11" type="primary">nadD</name>
    <name evidence="13" type="ORF">MAGMO_3093</name>
</gene>
<comment type="similarity">
    <text evidence="3 11">Belongs to the NadD family.</text>
</comment>
<keyword evidence="5 11" id="KW-0808">Transferase</keyword>
<keyword evidence="7 11" id="KW-0547">Nucleotide-binding</keyword>
<accession>A0A1S7LK09</accession>
<dbReference type="PANTHER" id="PTHR39321">
    <property type="entry name" value="NICOTINATE-NUCLEOTIDE ADENYLYLTRANSFERASE-RELATED"/>
    <property type="match status" value="1"/>
</dbReference>
<dbReference type="NCBIfam" id="TIGR00482">
    <property type="entry name" value="nicotinate (nicotinamide) nucleotide adenylyltransferase"/>
    <property type="match status" value="1"/>
</dbReference>
<organism evidence="13">
    <name type="scientific">Magnetococcus massalia (strain MO-1)</name>
    <dbReference type="NCBI Taxonomy" id="451514"/>
    <lineage>
        <taxon>Bacteria</taxon>
        <taxon>Pseudomonadati</taxon>
        <taxon>Pseudomonadota</taxon>
        <taxon>Magnetococcia</taxon>
        <taxon>Magnetococcales</taxon>
        <taxon>Magnetococcaceae</taxon>
        <taxon>Magnetococcus</taxon>
    </lineage>
</organism>
<name>A0A1S7LK09_MAGMO</name>
<evidence type="ECO:0000256" key="4">
    <source>
        <dbReference type="ARBA" id="ARBA00022642"/>
    </source>
</evidence>
<dbReference type="PANTHER" id="PTHR39321:SF3">
    <property type="entry name" value="PHOSPHOPANTETHEINE ADENYLYLTRANSFERASE"/>
    <property type="match status" value="1"/>
</dbReference>
<keyword evidence="6 11" id="KW-0548">Nucleotidyltransferase</keyword>
<dbReference type="EMBL" id="LO017727">
    <property type="protein sequence ID" value="CRH07235.1"/>
    <property type="molecule type" value="Genomic_DNA"/>
</dbReference>
<dbReference type="InterPro" id="IPR004821">
    <property type="entry name" value="Cyt_trans-like"/>
</dbReference>
<dbReference type="GO" id="GO:0005524">
    <property type="term" value="F:ATP binding"/>
    <property type="evidence" value="ECO:0007669"/>
    <property type="project" value="UniProtKB-KW"/>
</dbReference>
<comment type="function">
    <text evidence="1 11">Catalyzes the reversible adenylation of nicotinate mononucleotide (NaMN) to nicotinic acid adenine dinucleotide (NaAD).</text>
</comment>
<dbReference type="InterPro" id="IPR014729">
    <property type="entry name" value="Rossmann-like_a/b/a_fold"/>
</dbReference>
<feature type="domain" description="Cytidyltransferase-like" evidence="12">
    <location>
        <begin position="10"/>
        <end position="193"/>
    </location>
</feature>
<sequence>MTDRPQRIGLLGGSFNPPHHGHIQPALDVLQGLQLGALHLLPSGDHPFKRDGSLIAAEHRLAMLQCACVAHTGLQVDAREVRRNGINYTIDTLQELAEEAPEIEWVFLMGSDLLQEFHLWKSWQQLLHFAHLCIMTRAGHPLELAATEGGRYLQSHMETCRESFIQQRYPGPKKRVIVQTVTPLNISSTALRRAIATGQTTAAMMPKAVADYIEQQELYR</sequence>
<dbReference type="SUPFAM" id="SSF52374">
    <property type="entry name" value="Nucleotidylyl transferase"/>
    <property type="match status" value="1"/>
</dbReference>